<evidence type="ECO:0000313" key="2">
    <source>
        <dbReference type="EMBL" id="KAJ8388654.1"/>
    </source>
</evidence>
<feature type="domain" description="DUF6451" evidence="1">
    <location>
        <begin position="1"/>
        <end position="30"/>
    </location>
</feature>
<reference evidence="2" key="1">
    <citation type="journal article" date="2023" name="Science">
        <title>Genome structures resolve the early diversification of teleost fishes.</title>
        <authorList>
            <person name="Parey E."/>
            <person name="Louis A."/>
            <person name="Montfort J."/>
            <person name="Bouchez O."/>
            <person name="Roques C."/>
            <person name="Iampietro C."/>
            <person name="Lluch J."/>
            <person name="Castinel A."/>
            <person name="Donnadieu C."/>
            <person name="Desvignes T."/>
            <person name="Floi Bucao C."/>
            <person name="Jouanno E."/>
            <person name="Wen M."/>
            <person name="Mejri S."/>
            <person name="Dirks R."/>
            <person name="Jansen H."/>
            <person name="Henkel C."/>
            <person name="Chen W.J."/>
            <person name="Zahm M."/>
            <person name="Cabau C."/>
            <person name="Klopp C."/>
            <person name="Thompson A.W."/>
            <person name="Robinson-Rechavi M."/>
            <person name="Braasch I."/>
            <person name="Lecointre G."/>
            <person name="Bobe J."/>
            <person name="Postlethwait J.H."/>
            <person name="Berthelot C."/>
            <person name="Roest Crollius H."/>
            <person name="Guiguen Y."/>
        </authorList>
    </citation>
    <scope>NUCLEOTIDE SEQUENCE</scope>
    <source>
        <strain evidence="2">NC1722</strain>
    </source>
</reference>
<dbReference type="EMBL" id="JAINUG010000191">
    <property type="protein sequence ID" value="KAJ8388654.1"/>
    <property type="molecule type" value="Genomic_DNA"/>
</dbReference>
<protein>
    <recommendedName>
        <fullName evidence="1">DUF6451 domain-containing protein</fullName>
    </recommendedName>
</protein>
<evidence type="ECO:0000259" key="1">
    <source>
        <dbReference type="Pfam" id="PF20049"/>
    </source>
</evidence>
<dbReference type="PANTHER" id="PTHR47027:SF25">
    <property type="entry name" value="REVERSE TRANSCRIPTASE DOMAIN-CONTAINING PROTEIN"/>
    <property type="match status" value="1"/>
</dbReference>
<dbReference type="AlphaFoldDB" id="A0AAD7RQU3"/>
<gene>
    <name evidence="2" type="ORF">AAFF_G00130630</name>
</gene>
<accession>A0AAD7RQU3</accession>
<dbReference type="PANTHER" id="PTHR47027">
    <property type="entry name" value="REVERSE TRANSCRIPTASE DOMAIN-CONTAINING PROTEIN"/>
    <property type="match status" value="1"/>
</dbReference>
<evidence type="ECO:0000313" key="3">
    <source>
        <dbReference type="Proteomes" id="UP001221898"/>
    </source>
</evidence>
<dbReference type="Pfam" id="PF20049">
    <property type="entry name" value="DUF6451"/>
    <property type="match status" value="1"/>
</dbReference>
<comment type="caution">
    <text evidence="2">The sequence shown here is derived from an EMBL/GenBank/DDBJ whole genome shotgun (WGS) entry which is preliminary data.</text>
</comment>
<keyword evidence="3" id="KW-1185">Reference proteome</keyword>
<sequence>MLHTIWKSKQYSLRTKIRLYNSNVKSVLLYGSECWRVVESDMQKISAFHNGCLWRICRIFWPERISNEDLYKNTNCRNVVLEIKQRRLQWLGHVLRMDQNCIPKVALRWTPPGKRKQGRPKTTWRRTVTSELKTANLTWGEAQHAAQDRTRWKQIAAALCSSRNEED</sequence>
<dbReference type="Proteomes" id="UP001221898">
    <property type="component" value="Unassembled WGS sequence"/>
</dbReference>
<organism evidence="2 3">
    <name type="scientific">Aldrovandia affinis</name>
    <dbReference type="NCBI Taxonomy" id="143900"/>
    <lineage>
        <taxon>Eukaryota</taxon>
        <taxon>Metazoa</taxon>
        <taxon>Chordata</taxon>
        <taxon>Craniata</taxon>
        <taxon>Vertebrata</taxon>
        <taxon>Euteleostomi</taxon>
        <taxon>Actinopterygii</taxon>
        <taxon>Neopterygii</taxon>
        <taxon>Teleostei</taxon>
        <taxon>Notacanthiformes</taxon>
        <taxon>Halosauridae</taxon>
        <taxon>Aldrovandia</taxon>
    </lineage>
</organism>
<proteinExistence type="predicted"/>
<name>A0AAD7RQU3_9TELE</name>
<dbReference type="InterPro" id="IPR045609">
    <property type="entry name" value="DUF6451"/>
</dbReference>